<dbReference type="EMBL" id="QUMU01000010">
    <property type="protein sequence ID" value="REG27274.1"/>
    <property type="molecule type" value="Genomic_DNA"/>
</dbReference>
<dbReference type="GO" id="GO:0070573">
    <property type="term" value="F:metallodipeptidase activity"/>
    <property type="evidence" value="ECO:0007669"/>
    <property type="project" value="InterPro"/>
</dbReference>
<keyword evidence="5" id="KW-1185">Reference proteome</keyword>
<feature type="region of interest" description="Disordered" evidence="1">
    <location>
        <begin position="444"/>
        <end position="483"/>
    </location>
</feature>
<dbReference type="InterPro" id="IPR008257">
    <property type="entry name" value="Pept_M19"/>
</dbReference>
<dbReference type="KEGG" id="age:AA314_07597"/>
<dbReference type="PANTHER" id="PTHR10443">
    <property type="entry name" value="MICROSOMAL DIPEPTIDASE"/>
    <property type="match status" value="1"/>
</dbReference>
<dbReference type="RefSeq" id="WP_047859383.1">
    <property type="nucleotide sequence ID" value="NZ_CP011509.1"/>
</dbReference>
<gene>
    <name evidence="2" type="ORF">AA314_07597</name>
    <name evidence="3" type="ORF">ATI61_110281</name>
</gene>
<dbReference type="PANTHER" id="PTHR10443:SF12">
    <property type="entry name" value="DIPEPTIDASE"/>
    <property type="match status" value="1"/>
</dbReference>
<dbReference type="Gene3D" id="3.20.20.140">
    <property type="entry name" value="Metal-dependent hydrolases"/>
    <property type="match status" value="1"/>
</dbReference>
<sequence>MASPVFGFADLHCHLMAHLGFGGHLLAGRPDGDIEQALARCDLHLHGKWGIGNFGKDWPLVQAFIEGGLGHGPCGHGTYADWPTFNTLIHQQLFVDWLRRAHDGGLRLLCSVAVNNELLAEECRHPDKDESSIEKQMRELRRFVERHADWMGLALSASQARQLITAGKLAVVAGVEVDSLDSLLGDREALNKQPLSLEQLPRILRWLRDLGFRMMTPLHLANNSFGGAAVYDDKFNLLNHFLRGRFFDVQGASDVGFRLGQDMETQTKAAVMLYELTRRAHYPKGYALNAPGQGHVNQLGLTPTGHAFLREAMRQGFILDVEHMSERCTNDVLSLAEQSRYPVVASHCAFREQGLEPQETSRKAKRASEYMKTRGQARRILELGGLLGPITNQHELKDFPGGTVDNDCARSSKTWAQSYQYALSLLREVGSGGVAMGTDFNGLNQQPGPRYGPNAAAGLKDDPLREKRRPVQQRLQRNKPPLPYSGTLYRTDVPFVKSRAGSREFDFNTDGLAHVGLLPDFIRDLLHVGMTDAQMDPLFSSAEAFLRMWESCEGRGAALVAGELVDAAIPRLTSPTG</sequence>
<dbReference type="GO" id="GO:0006508">
    <property type="term" value="P:proteolysis"/>
    <property type="evidence" value="ECO:0007669"/>
    <property type="project" value="InterPro"/>
</dbReference>
<dbReference type="PROSITE" id="PS51365">
    <property type="entry name" value="RENAL_DIPEPTIDASE_2"/>
    <property type="match status" value="1"/>
</dbReference>
<dbReference type="EMBL" id="CP011509">
    <property type="protein sequence ID" value="AKJ05971.1"/>
    <property type="molecule type" value="Genomic_DNA"/>
</dbReference>
<dbReference type="Pfam" id="PF01244">
    <property type="entry name" value="Peptidase_M19"/>
    <property type="match status" value="1"/>
</dbReference>
<name>A0AAC8TIU0_9BACT</name>
<evidence type="ECO:0000313" key="4">
    <source>
        <dbReference type="Proteomes" id="UP000035579"/>
    </source>
</evidence>
<reference evidence="2 4" key="1">
    <citation type="submission" date="2015-05" db="EMBL/GenBank/DDBJ databases">
        <title>Genome assembly of Archangium gephyra DSM 2261.</title>
        <authorList>
            <person name="Sharma G."/>
            <person name="Subramanian S."/>
        </authorList>
    </citation>
    <scope>NUCLEOTIDE SEQUENCE [LARGE SCALE GENOMIC DNA]</scope>
    <source>
        <strain evidence="2 4">DSM 2261</strain>
    </source>
</reference>
<dbReference type="AlphaFoldDB" id="A0AAC8TIU0"/>
<proteinExistence type="predicted"/>
<evidence type="ECO:0000256" key="1">
    <source>
        <dbReference type="SAM" id="MobiDB-lite"/>
    </source>
</evidence>
<dbReference type="Proteomes" id="UP000256345">
    <property type="component" value="Unassembled WGS sequence"/>
</dbReference>
<accession>A0AAC8TIU0</accession>
<dbReference type="Proteomes" id="UP000035579">
    <property type="component" value="Chromosome"/>
</dbReference>
<dbReference type="InterPro" id="IPR032466">
    <property type="entry name" value="Metal_Hydrolase"/>
</dbReference>
<evidence type="ECO:0000313" key="3">
    <source>
        <dbReference type="EMBL" id="REG27274.1"/>
    </source>
</evidence>
<organism evidence="2 4">
    <name type="scientific">Archangium gephyra</name>
    <dbReference type="NCBI Taxonomy" id="48"/>
    <lineage>
        <taxon>Bacteria</taxon>
        <taxon>Pseudomonadati</taxon>
        <taxon>Myxococcota</taxon>
        <taxon>Myxococcia</taxon>
        <taxon>Myxococcales</taxon>
        <taxon>Cystobacterineae</taxon>
        <taxon>Archangiaceae</taxon>
        <taxon>Archangium</taxon>
    </lineage>
</organism>
<reference evidence="3 5" key="2">
    <citation type="submission" date="2018-08" db="EMBL/GenBank/DDBJ databases">
        <title>Genomic Encyclopedia of Archaeal and Bacterial Type Strains, Phase II (KMG-II): from individual species to whole genera.</title>
        <authorList>
            <person name="Goeker M."/>
        </authorList>
    </citation>
    <scope>NUCLEOTIDE SEQUENCE [LARGE SCALE GENOMIC DNA]</scope>
    <source>
        <strain evidence="3 5">DSM 2261</strain>
    </source>
</reference>
<dbReference type="SUPFAM" id="SSF51556">
    <property type="entry name" value="Metallo-dependent hydrolases"/>
    <property type="match status" value="1"/>
</dbReference>
<evidence type="ECO:0000313" key="2">
    <source>
        <dbReference type="EMBL" id="AKJ05971.1"/>
    </source>
</evidence>
<protein>
    <submittedName>
        <fullName evidence="3">Membrane dipeptidase (Peptidase family M19)</fullName>
    </submittedName>
    <submittedName>
        <fullName evidence="2">Peptidase, M19 family</fullName>
    </submittedName>
</protein>
<evidence type="ECO:0000313" key="5">
    <source>
        <dbReference type="Proteomes" id="UP000256345"/>
    </source>
</evidence>